<sequence>MEAIDHGRGNRPRTGGNGKTAKVSTGLRLLDRGYSK</sequence>
<evidence type="ECO:0000313" key="2">
    <source>
        <dbReference type="EMBL" id="KFG91014.1"/>
    </source>
</evidence>
<dbReference type="AlphaFoldDB" id="A0A086PC96"/>
<dbReference type="PATRIC" id="fig|1219045.3.peg.1233"/>
<dbReference type="EMBL" id="JFZA02000007">
    <property type="protein sequence ID" value="KFG91014.1"/>
    <property type="molecule type" value="Genomic_DNA"/>
</dbReference>
<dbReference type="STRING" id="76947.GCA_002080435_03458"/>
<dbReference type="Proteomes" id="UP000024284">
    <property type="component" value="Unassembled WGS sequence"/>
</dbReference>
<proteinExistence type="predicted"/>
<evidence type="ECO:0000256" key="1">
    <source>
        <dbReference type="SAM" id="MobiDB-lite"/>
    </source>
</evidence>
<name>A0A086PC96_SPHHM</name>
<comment type="caution">
    <text evidence="2">The sequence shown here is derived from an EMBL/GenBank/DDBJ whole genome shotgun (WGS) entry which is preliminary data.</text>
</comment>
<protein>
    <submittedName>
        <fullName evidence="2">Uncharacterized protein</fullName>
    </submittedName>
</protein>
<organism evidence="2 3">
    <name type="scientific">Sphingobium herbicidovorans (strain ATCC 700291 / DSM 11019 / CCUG 56400 / KCTC 2939 / LMG 18315 / NBRC 16415 / MH)</name>
    <name type="common">Sphingomonas herbicidovorans</name>
    <dbReference type="NCBI Taxonomy" id="1219045"/>
    <lineage>
        <taxon>Bacteria</taxon>
        <taxon>Pseudomonadati</taxon>
        <taxon>Pseudomonadota</taxon>
        <taxon>Alphaproteobacteria</taxon>
        <taxon>Sphingomonadales</taxon>
        <taxon>Sphingomonadaceae</taxon>
        <taxon>Sphingobium</taxon>
    </lineage>
</organism>
<feature type="region of interest" description="Disordered" evidence="1">
    <location>
        <begin position="1"/>
        <end position="36"/>
    </location>
</feature>
<reference evidence="2" key="1">
    <citation type="submission" date="2014-08" db="EMBL/GenBank/DDBJ databases">
        <title>Draft genome sequences of Sphingobium herbicidovorans.</title>
        <authorList>
            <person name="Gan H.M."/>
            <person name="Gan H.Y."/>
            <person name="Savka M.A."/>
        </authorList>
    </citation>
    <scope>NUCLEOTIDE SEQUENCE [LARGE SCALE GENOMIC DNA]</scope>
    <source>
        <strain evidence="2">NBRC 16415</strain>
    </source>
</reference>
<evidence type="ECO:0000313" key="3">
    <source>
        <dbReference type="Proteomes" id="UP000024284"/>
    </source>
</evidence>
<accession>A0A086PC96</accession>
<keyword evidence="3" id="KW-1185">Reference proteome</keyword>
<gene>
    <name evidence="2" type="ORF">BV98_001207</name>
</gene>